<reference evidence="1" key="1">
    <citation type="journal article" date="2019" name="bioRxiv">
        <title>The Genome of the Zebra Mussel, Dreissena polymorpha: A Resource for Invasive Species Research.</title>
        <authorList>
            <person name="McCartney M.A."/>
            <person name="Auch B."/>
            <person name="Kono T."/>
            <person name="Mallez S."/>
            <person name="Zhang Y."/>
            <person name="Obille A."/>
            <person name="Becker A."/>
            <person name="Abrahante J.E."/>
            <person name="Garbe J."/>
            <person name="Badalamenti J.P."/>
            <person name="Herman A."/>
            <person name="Mangelson H."/>
            <person name="Liachko I."/>
            <person name="Sullivan S."/>
            <person name="Sone E.D."/>
            <person name="Koren S."/>
            <person name="Silverstein K.A.T."/>
            <person name="Beckman K.B."/>
            <person name="Gohl D.M."/>
        </authorList>
    </citation>
    <scope>NUCLEOTIDE SEQUENCE</scope>
    <source>
        <strain evidence="1">Duluth1</strain>
        <tissue evidence="1">Whole animal</tissue>
    </source>
</reference>
<reference evidence="1" key="2">
    <citation type="submission" date="2020-11" db="EMBL/GenBank/DDBJ databases">
        <authorList>
            <person name="McCartney M.A."/>
            <person name="Auch B."/>
            <person name="Kono T."/>
            <person name="Mallez S."/>
            <person name="Becker A."/>
            <person name="Gohl D.M."/>
            <person name="Silverstein K.A.T."/>
            <person name="Koren S."/>
            <person name="Bechman K.B."/>
            <person name="Herman A."/>
            <person name="Abrahante J.E."/>
            <person name="Garbe J."/>
        </authorList>
    </citation>
    <scope>NUCLEOTIDE SEQUENCE</scope>
    <source>
        <strain evidence="1">Duluth1</strain>
        <tissue evidence="1">Whole animal</tissue>
    </source>
</reference>
<sequence length="60" mass="6917">MSSGLCMETYVSELCMETYDLETMYGNLCLRVYAWRPMSSGRCMETDVSEHFVMEPCSIV</sequence>
<dbReference type="EMBL" id="JAIWYP010000001">
    <property type="protein sequence ID" value="KAH3893589.1"/>
    <property type="molecule type" value="Genomic_DNA"/>
</dbReference>
<name>A0A9D4NH34_DREPO</name>
<gene>
    <name evidence="1" type="ORF">DPMN_017737</name>
</gene>
<evidence type="ECO:0000313" key="1">
    <source>
        <dbReference type="EMBL" id="KAH3893589.1"/>
    </source>
</evidence>
<protein>
    <submittedName>
        <fullName evidence="1">Uncharacterized protein</fullName>
    </submittedName>
</protein>
<accession>A0A9D4NH34</accession>
<proteinExistence type="predicted"/>
<evidence type="ECO:0000313" key="2">
    <source>
        <dbReference type="Proteomes" id="UP000828390"/>
    </source>
</evidence>
<comment type="caution">
    <text evidence="1">The sequence shown here is derived from an EMBL/GenBank/DDBJ whole genome shotgun (WGS) entry which is preliminary data.</text>
</comment>
<organism evidence="1 2">
    <name type="scientific">Dreissena polymorpha</name>
    <name type="common">Zebra mussel</name>
    <name type="synonym">Mytilus polymorpha</name>
    <dbReference type="NCBI Taxonomy" id="45954"/>
    <lineage>
        <taxon>Eukaryota</taxon>
        <taxon>Metazoa</taxon>
        <taxon>Spiralia</taxon>
        <taxon>Lophotrochozoa</taxon>
        <taxon>Mollusca</taxon>
        <taxon>Bivalvia</taxon>
        <taxon>Autobranchia</taxon>
        <taxon>Heteroconchia</taxon>
        <taxon>Euheterodonta</taxon>
        <taxon>Imparidentia</taxon>
        <taxon>Neoheterodontei</taxon>
        <taxon>Myida</taxon>
        <taxon>Dreissenoidea</taxon>
        <taxon>Dreissenidae</taxon>
        <taxon>Dreissena</taxon>
    </lineage>
</organism>
<keyword evidence="2" id="KW-1185">Reference proteome</keyword>
<dbReference type="AlphaFoldDB" id="A0A9D4NH34"/>
<dbReference type="Proteomes" id="UP000828390">
    <property type="component" value="Unassembled WGS sequence"/>
</dbReference>